<protein>
    <submittedName>
        <fullName evidence="1">Uncharacterized protein</fullName>
    </submittedName>
</protein>
<dbReference type="AlphaFoldDB" id="A0A4Y6UB37"/>
<dbReference type="KEGG" id="swf:E3E12_08115"/>
<dbReference type="RefSeq" id="WP_141443864.1">
    <property type="nucleotide sequence ID" value="NZ_CP038231.1"/>
</dbReference>
<organism evidence="1 2">
    <name type="scientific">Formicincola oecophyllae</name>
    <dbReference type="NCBI Taxonomy" id="2558361"/>
    <lineage>
        <taxon>Bacteria</taxon>
        <taxon>Pseudomonadati</taxon>
        <taxon>Pseudomonadota</taxon>
        <taxon>Alphaproteobacteria</taxon>
        <taxon>Acetobacterales</taxon>
        <taxon>Acetobacteraceae</taxon>
        <taxon>Formicincola</taxon>
    </lineage>
</organism>
<accession>A0A4Y6UB37</accession>
<gene>
    <name evidence="1" type="ORF">E3E12_08115</name>
</gene>
<sequence length="374" mass="39569">MRYYDLTIENDGPGASLASGASQMVRTLQPSATMPAVQQRRTAQARKPLLRYGSYVRRGLGEVTLGGPNDEFDPGALDIAFTLGSMDQAVSAATKVTLHGVGAETVQRAARLEGKFVTLRGGMGRGLPHSDPKTAGLLLRGVIITATGKAEGTAQYLELYINPILEPPASTAITARARKGTSLQGALAMGLGQAYGKVRGYKPPTFLVAKDVETTMDVTVTGRKISEFAKQMARACRNEGVAPWTLYNMPDGSFLVTDGAKAQPHPVRTIKPDVLLGRPTMAGPGQMNFTTALRADIALNDLVLLAGGGAAETVNQGTVLKAFTGNPQPCGRHSNALAGQWMVVGVEHVGHFRSTDGMQWASTFTCRRAPPSAH</sequence>
<dbReference type="EMBL" id="CP038231">
    <property type="protein sequence ID" value="QDH14160.1"/>
    <property type="molecule type" value="Genomic_DNA"/>
</dbReference>
<name>A0A4Y6UB37_9PROT</name>
<evidence type="ECO:0000313" key="1">
    <source>
        <dbReference type="EMBL" id="QDH14160.1"/>
    </source>
</evidence>
<dbReference type="OrthoDB" id="9074499at2"/>
<evidence type="ECO:0000313" key="2">
    <source>
        <dbReference type="Proteomes" id="UP000318709"/>
    </source>
</evidence>
<keyword evidence="2" id="KW-1185">Reference proteome</keyword>
<proteinExistence type="predicted"/>
<dbReference type="Proteomes" id="UP000318709">
    <property type="component" value="Chromosome"/>
</dbReference>
<reference evidence="1 2" key="1">
    <citation type="submission" date="2019-03" db="EMBL/GenBank/DDBJ databases">
        <title>The complete genome sequence of Swingsia_sp. F3b2 LMG30590(T).</title>
        <authorList>
            <person name="Chua K.-O."/>
            <person name="Chan K.-G."/>
            <person name="See-Too W.-S."/>
        </authorList>
    </citation>
    <scope>NUCLEOTIDE SEQUENCE [LARGE SCALE GENOMIC DNA]</scope>
    <source>
        <strain evidence="1 2">F3b2</strain>
    </source>
</reference>